<dbReference type="EMBL" id="CADEBC010000507">
    <property type="protein sequence ID" value="CAB3240903.1"/>
    <property type="molecule type" value="Genomic_DNA"/>
</dbReference>
<dbReference type="Proteomes" id="UP000494106">
    <property type="component" value="Unassembled WGS sequence"/>
</dbReference>
<evidence type="ECO:0000313" key="1">
    <source>
        <dbReference type="EMBL" id="CAB3240903.1"/>
    </source>
</evidence>
<proteinExistence type="predicted"/>
<comment type="caution">
    <text evidence="1">The sequence shown here is derived from an EMBL/GenBank/DDBJ whole genome shotgun (WGS) entry which is preliminary data.</text>
</comment>
<accession>A0A8S1A1X6</accession>
<gene>
    <name evidence="1" type="ORF">APLA_LOCUS8397</name>
</gene>
<dbReference type="OrthoDB" id="7488768at2759"/>
<evidence type="ECO:0000313" key="2">
    <source>
        <dbReference type="Proteomes" id="UP000494106"/>
    </source>
</evidence>
<reference evidence="1 2" key="1">
    <citation type="submission" date="2020-04" db="EMBL/GenBank/DDBJ databases">
        <authorList>
            <person name="Wallbank WR R."/>
            <person name="Pardo Diaz C."/>
            <person name="Kozak K."/>
            <person name="Martin S."/>
            <person name="Jiggins C."/>
            <person name="Moest M."/>
            <person name="Warren A I."/>
            <person name="Byers J.R.P. K."/>
            <person name="Montejo-Kovacevich G."/>
            <person name="Yen C E."/>
        </authorList>
    </citation>
    <scope>NUCLEOTIDE SEQUENCE [LARGE SCALE GENOMIC DNA]</scope>
</reference>
<name>A0A8S1A1X6_ARCPL</name>
<sequence length="131" mass="14872">MARLNSKSDKKTSESLESVVLALNTGINKILEQNKKTDFLDKYAKQLVHLFSGHSDGHKSNVRENKYGIKPEVVHFNSEKPTKKIELNAKVLSNALSNFLQSDTFKHNFENIVRQASRVYRAVQEADVKKA</sequence>
<protein>
    <submittedName>
        <fullName evidence="1">Uncharacterized protein</fullName>
    </submittedName>
</protein>
<organism evidence="1 2">
    <name type="scientific">Arctia plantaginis</name>
    <name type="common">Wood tiger moth</name>
    <name type="synonym">Phalaena plantaginis</name>
    <dbReference type="NCBI Taxonomy" id="874455"/>
    <lineage>
        <taxon>Eukaryota</taxon>
        <taxon>Metazoa</taxon>
        <taxon>Ecdysozoa</taxon>
        <taxon>Arthropoda</taxon>
        <taxon>Hexapoda</taxon>
        <taxon>Insecta</taxon>
        <taxon>Pterygota</taxon>
        <taxon>Neoptera</taxon>
        <taxon>Endopterygota</taxon>
        <taxon>Lepidoptera</taxon>
        <taxon>Glossata</taxon>
        <taxon>Ditrysia</taxon>
        <taxon>Noctuoidea</taxon>
        <taxon>Erebidae</taxon>
        <taxon>Arctiinae</taxon>
        <taxon>Arctia</taxon>
    </lineage>
</organism>
<keyword evidence="2" id="KW-1185">Reference proteome</keyword>
<dbReference type="AlphaFoldDB" id="A0A8S1A1X6"/>